<proteinExistence type="predicted"/>
<dbReference type="EMBL" id="CP126099">
    <property type="protein sequence ID" value="WHY28103.1"/>
    <property type="molecule type" value="Genomic_DNA"/>
</dbReference>
<accession>A0AA95LUR8</accession>
<dbReference type="NCBIfam" id="TIGR01603">
    <property type="entry name" value="maj_tail_phi13"/>
    <property type="match status" value="1"/>
</dbReference>
<reference evidence="1" key="1">
    <citation type="submission" date="2023-05" db="EMBL/GenBank/DDBJ databases">
        <title>Comparative genomics of Bacillaceae isolates and their secondary metabolite potential.</title>
        <authorList>
            <person name="Song L."/>
            <person name="Nielsen L.J."/>
            <person name="Mohite O."/>
            <person name="Xu X."/>
            <person name="Weber T."/>
            <person name="Kovacs A.T."/>
        </authorList>
    </citation>
    <scope>NUCLEOTIDE SEQUENCE</scope>
    <source>
        <strain evidence="1">LN15</strain>
    </source>
</reference>
<sequence length="182" mass="19974">MVKKRLGGFSKIHVAKMKPDGLTFEVPAPITGAKEVEAELSYEQVQFYADNAMDYSDFVFNGGEGTLTVSGLTMQEYNTLFGSTVAEGGVLIKSGDIAPELALLFERKKLGTQDKVLYALYACKFAPPTIAAKTMEGGIEEETVELKFTVRELETGDVFYMVDTETAPANKVDGWYQTVQRA</sequence>
<evidence type="ECO:0000313" key="1">
    <source>
        <dbReference type="EMBL" id="WHY28103.1"/>
    </source>
</evidence>
<evidence type="ECO:0000313" key="2">
    <source>
        <dbReference type="Proteomes" id="UP001178303"/>
    </source>
</evidence>
<dbReference type="RefSeq" id="WP_283882700.1">
    <property type="nucleotide sequence ID" value="NZ_CP126099.1"/>
</dbReference>
<dbReference type="InterPro" id="IPR006490">
    <property type="entry name" value="Maj_tail_phi13"/>
</dbReference>
<name>A0AA95LUR8_9BACI</name>
<organism evidence="1 2">
    <name type="scientific">Bacillus wiedmannii</name>
    <dbReference type="NCBI Taxonomy" id="1890302"/>
    <lineage>
        <taxon>Bacteria</taxon>
        <taxon>Bacillati</taxon>
        <taxon>Bacillota</taxon>
        <taxon>Bacilli</taxon>
        <taxon>Bacillales</taxon>
        <taxon>Bacillaceae</taxon>
        <taxon>Bacillus</taxon>
        <taxon>Bacillus cereus group</taxon>
    </lineage>
</organism>
<dbReference type="AlphaFoldDB" id="A0AA95LUR8"/>
<evidence type="ECO:0008006" key="3">
    <source>
        <dbReference type="Google" id="ProtNLM"/>
    </source>
</evidence>
<gene>
    <name evidence="1" type="ORF">QNH45_21820</name>
</gene>
<dbReference type="Proteomes" id="UP001178303">
    <property type="component" value="Chromosome"/>
</dbReference>
<protein>
    <recommendedName>
        <fullName evidence="3">Phage tail protein</fullName>
    </recommendedName>
</protein>